<feature type="region of interest" description="Disordered" evidence="1">
    <location>
        <begin position="119"/>
        <end position="154"/>
    </location>
</feature>
<sequence length="323" mass="34707">MKTKEKTEPSTNIPTRRANPFLPRTPTCTRTEQRYTAGRKGTAGCRGEVTTKCRGEGGKQDEGENGRRTVGSVCRRRDEGTRGRRSDDGMRVWGQMIEGAGLPGWNGGGAYTSMEETRIRSKHKNQEHETQIENTKEEKHAHPSEPGSTTTLSLPISNALAPKELLGVRVEGADAKVRAAETDTVFSVAILLLLLVALVASSGSREAVDEMEVEEDVVVASLSSAGEGSEPVLAGRGRDRGHGSIGGGGKLLSVGDDERVDKAWKHVRGSLQHLTRQIPSAAFGTISSSNWLDIDEAERDEPGALAATTTDSSTSPRYLSMNQ</sequence>
<feature type="compositionally biased region" description="Low complexity" evidence="1">
    <location>
        <begin position="304"/>
        <end position="315"/>
    </location>
</feature>
<dbReference type="EMBL" id="KV425641">
    <property type="protein sequence ID" value="KZT19430.1"/>
    <property type="molecule type" value="Genomic_DNA"/>
</dbReference>
<accession>A0A165NBP8</accession>
<evidence type="ECO:0000313" key="2">
    <source>
        <dbReference type="EMBL" id="KZT19430.1"/>
    </source>
</evidence>
<feature type="region of interest" description="Disordered" evidence="1">
    <location>
        <begin position="1"/>
        <end position="88"/>
    </location>
</feature>
<proteinExistence type="predicted"/>
<feature type="region of interest" description="Disordered" evidence="1">
    <location>
        <begin position="228"/>
        <end position="250"/>
    </location>
</feature>
<organism evidence="2 3">
    <name type="scientific">Neolentinus lepideus HHB14362 ss-1</name>
    <dbReference type="NCBI Taxonomy" id="1314782"/>
    <lineage>
        <taxon>Eukaryota</taxon>
        <taxon>Fungi</taxon>
        <taxon>Dikarya</taxon>
        <taxon>Basidiomycota</taxon>
        <taxon>Agaricomycotina</taxon>
        <taxon>Agaricomycetes</taxon>
        <taxon>Gloeophyllales</taxon>
        <taxon>Gloeophyllaceae</taxon>
        <taxon>Neolentinus</taxon>
    </lineage>
</organism>
<dbReference type="InParanoid" id="A0A165NBP8"/>
<gene>
    <name evidence="2" type="ORF">NEOLEDRAFT_1173061</name>
</gene>
<feature type="region of interest" description="Disordered" evidence="1">
    <location>
        <begin position="295"/>
        <end position="323"/>
    </location>
</feature>
<feature type="compositionally biased region" description="Basic and acidic residues" evidence="1">
    <location>
        <begin position="75"/>
        <end position="88"/>
    </location>
</feature>
<evidence type="ECO:0000256" key="1">
    <source>
        <dbReference type="SAM" id="MobiDB-lite"/>
    </source>
</evidence>
<dbReference type="AlphaFoldDB" id="A0A165NBP8"/>
<reference evidence="2 3" key="1">
    <citation type="journal article" date="2016" name="Mol. Biol. Evol.">
        <title>Comparative Genomics of Early-Diverging Mushroom-Forming Fungi Provides Insights into the Origins of Lignocellulose Decay Capabilities.</title>
        <authorList>
            <person name="Nagy L.G."/>
            <person name="Riley R."/>
            <person name="Tritt A."/>
            <person name="Adam C."/>
            <person name="Daum C."/>
            <person name="Floudas D."/>
            <person name="Sun H."/>
            <person name="Yadav J.S."/>
            <person name="Pangilinan J."/>
            <person name="Larsson K.H."/>
            <person name="Matsuura K."/>
            <person name="Barry K."/>
            <person name="Labutti K."/>
            <person name="Kuo R."/>
            <person name="Ohm R.A."/>
            <person name="Bhattacharya S.S."/>
            <person name="Shirouzu T."/>
            <person name="Yoshinaga Y."/>
            <person name="Martin F.M."/>
            <person name="Grigoriev I.V."/>
            <person name="Hibbett D.S."/>
        </authorList>
    </citation>
    <scope>NUCLEOTIDE SEQUENCE [LARGE SCALE GENOMIC DNA]</scope>
    <source>
        <strain evidence="2 3">HHB14362 ss-1</strain>
    </source>
</reference>
<protein>
    <submittedName>
        <fullName evidence="2">Uncharacterized protein</fullName>
    </submittedName>
</protein>
<name>A0A165NBP8_9AGAM</name>
<feature type="compositionally biased region" description="Basic and acidic residues" evidence="1">
    <location>
        <begin position="119"/>
        <end position="143"/>
    </location>
</feature>
<keyword evidence="3" id="KW-1185">Reference proteome</keyword>
<feature type="compositionally biased region" description="Basic and acidic residues" evidence="1">
    <location>
        <begin position="49"/>
        <end position="67"/>
    </location>
</feature>
<dbReference type="Proteomes" id="UP000076761">
    <property type="component" value="Unassembled WGS sequence"/>
</dbReference>
<evidence type="ECO:0000313" key="3">
    <source>
        <dbReference type="Proteomes" id="UP000076761"/>
    </source>
</evidence>